<feature type="region of interest" description="Disordered" evidence="13">
    <location>
        <begin position="182"/>
        <end position="244"/>
    </location>
</feature>
<feature type="compositionally biased region" description="Basic residues" evidence="13">
    <location>
        <begin position="932"/>
        <end position="946"/>
    </location>
</feature>
<dbReference type="InterPro" id="IPR013585">
    <property type="entry name" value="Protocadherin"/>
</dbReference>
<gene>
    <name evidence="16" type="primary">PCDH7</name>
</gene>
<reference evidence="16" key="2">
    <citation type="submission" date="2025-08" db="UniProtKB">
        <authorList>
            <consortium name="Ensembl"/>
        </authorList>
    </citation>
    <scope>IDENTIFICATION</scope>
    <source>
        <strain evidence="16">Thoroughbred</strain>
    </source>
</reference>
<feature type="region of interest" description="Disordered" evidence="13">
    <location>
        <begin position="912"/>
        <end position="994"/>
    </location>
</feature>
<evidence type="ECO:0000313" key="17">
    <source>
        <dbReference type="Proteomes" id="UP000002281"/>
    </source>
</evidence>
<keyword evidence="3" id="KW-0597">Phosphoprotein</keyword>
<evidence type="ECO:0000256" key="11">
    <source>
        <dbReference type="ARBA" id="ARBA00023180"/>
    </source>
</evidence>
<comment type="subcellular location">
    <subcellularLocation>
        <location evidence="1">Cell membrane</location>
        <topology evidence="1">Single-pass type I membrane protein</topology>
    </subcellularLocation>
</comment>
<evidence type="ECO:0000256" key="12">
    <source>
        <dbReference type="PROSITE-ProRule" id="PRU00043"/>
    </source>
</evidence>
<feature type="region of interest" description="Disordered" evidence="13">
    <location>
        <begin position="1195"/>
        <end position="1219"/>
    </location>
</feature>
<dbReference type="Pfam" id="PF08374">
    <property type="entry name" value="Protocadherin"/>
    <property type="match status" value="1"/>
</dbReference>
<evidence type="ECO:0000256" key="6">
    <source>
        <dbReference type="ARBA" id="ARBA00022737"/>
    </source>
</evidence>
<dbReference type="SMART" id="SM00112">
    <property type="entry name" value="CA"/>
    <property type="match status" value="7"/>
</dbReference>
<dbReference type="InterPro" id="IPR002126">
    <property type="entry name" value="Cadherin-like_dom"/>
</dbReference>
<evidence type="ECO:0000259" key="15">
    <source>
        <dbReference type="PROSITE" id="PS50268"/>
    </source>
</evidence>
<evidence type="ECO:0000256" key="10">
    <source>
        <dbReference type="ARBA" id="ARBA00023136"/>
    </source>
</evidence>
<feature type="compositionally biased region" description="Gly residues" evidence="13">
    <location>
        <begin position="209"/>
        <end position="223"/>
    </location>
</feature>
<name>A0A9L0SSP1_HORSE</name>
<dbReference type="InterPro" id="IPR050174">
    <property type="entry name" value="Protocadherin/Cadherin-CA"/>
</dbReference>
<reference evidence="16" key="3">
    <citation type="submission" date="2025-09" db="UniProtKB">
        <authorList>
            <consortium name="Ensembl"/>
        </authorList>
    </citation>
    <scope>IDENTIFICATION</scope>
    <source>
        <strain evidence="16">Thoroughbred</strain>
    </source>
</reference>
<evidence type="ECO:0000256" key="1">
    <source>
        <dbReference type="ARBA" id="ARBA00004251"/>
    </source>
</evidence>
<dbReference type="FunFam" id="2.60.40.60:FF:000028">
    <property type="entry name" value="Protocadherin 1"/>
    <property type="match status" value="1"/>
</dbReference>
<dbReference type="Ensembl" id="ENSECAT00000092867.1">
    <property type="protein sequence ID" value="ENSECAP00000077972.1"/>
    <property type="gene ID" value="ENSECAG00000000599.3"/>
</dbReference>
<feature type="domain" description="Cadherin" evidence="15">
    <location>
        <begin position="144"/>
        <end position="310"/>
    </location>
</feature>
<keyword evidence="8" id="KW-0130">Cell adhesion</keyword>
<evidence type="ECO:0000256" key="8">
    <source>
        <dbReference type="ARBA" id="ARBA00022889"/>
    </source>
</evidence>
<protein>
    <submittedName>
        <fullName evidence="16">Protocadherin 7</fullName>
    </submittedName>
</protein>
<dbReference type="FunFam" id="2.60.40.60:FF:000073">
    <property type="entry name" value="protocadherin-7 isoform X1"/>
    <property type="match status" value="1"/>
</dbReference>
<dbReference type="Pfam" id="PF00028">
    <property type="entry name" value="Cadherin"/>
    <property type="match status" value="6"/>
</dbReference>
<evidence type="ECO:0000256" key="9">
    <source>
        <dbReference type="ARBA" id="ARBA00022989"/>
    </source>
</evidence>
<evidence type="ECO:0000256" key="5">
    <source>
        <dbReference type="ARBA" id="ARBA00022729"/>
    </source>
</evidence>
<proteinExistence type="predicted"/>
<evidence type="ECO:0000256" key="13">
    <source>
        <dbReference type="SAM" id="MobiDB-lite"/>
    </source>
</evidence>
<keyword evidence="6" id="KW-0677">Repeat</keyword>
<keyword evidence="2" id="KW-1003">Cell membrane</keyword>
<evidence type="ECO:0000256" key="2">
    <source>
        <dbReference type="ARBA" id="ARBA00022475"/>
    </source>
</evidence>
<evidence type="ECO:0000256" key="7">
    <source>
        <dbReference type="ARBA" id="ARBA00022837"/>
    </source>
</evidence>
<feature type="domain" description="Cadherin" evidence="15">
    <location>
        <begin position="642"/>
        <end position="744"/>
    </location>
</feature>
<dbReference type="CDD" id="cd11304">
    <property type="entry name" value="Cadherin_repeat"/>
    <property type="match status" value="7"/>
</dbReference>
<dbReference type="GO" id="GO:0007156">
    <property type="term" value="P:homophilic cell adhesion via plasma membrane adhesion molecules"/>
    <property type="evidence" value="ECO:0007669"/>
    <property type="project" value="InterPro"/>
</dbReference>
<keyword evidence="4 14" id="KW-0812">Transmembrane</keyword>
<dbReference type="FunFam" id="2.60.40.60:FF:000034">
    <property type="entry name" value="Protocadherin 1"/>
    <property type="match status" value="1"/>
</dbReference>
<feature type="compositionally biased region" description="Polar residues" evidence="13">
    <location>
        <begin position="1070"/>
        <end position="1085"/>
    </location>
</feature>
<keyword evidence="17" id="KW-1185">Reference proteome</keyword>
<feature type="domain" description="Cadherin" evidence="15">
    <location>
        <begin position="538"/>
        <end position="641"/>
    </location>
</feature>
<dbReference type="Pfam" id="PF08266">
    <property type="entry name" value="Cadherin_2"/>
    <property type="match status" value="1"/>
</dbReference>
<feature type="domain" description="Cadherin" evidence="15">
    <location>
        <begin position="52"/>
        <end position="143"/>
    </location>
</feature>
<sequence length="1230" mass="133679">MLRMRTMGWARGWCLGCCLLLPLSLSLAAAKQLLRYRLAEEGPADVRIGNVASDLGIVTGSGEVTFSLESGSEYLKIDNLTGELSTSERRIDREKLPQCQMIFDENECFLDFEVSVIGPSQSWVDLFEGRVIVLDINDNTPTFPSPVLTLTVEENRPVGTLYLLPTATDRDFGRNGIERYELLQEPGGGGGGGGGEGRRAGAADSAPYPGGGGNGASGGGPGGSKRRLDAPEGGGGANPGGRSSVFELQVADTPDGEKQPQLIVKGALDREQRDSYELTLRVRDGGDPPRSSQAILRVLITDVNDNSPRFEKSVYEADLAENSAPGTPILQLRAADLDVGVNGQIEYVFGAATESVRRLLRLDETSGWLSVLHRIDREEVNQLRFTVMARDRGQPPKTDKATVVLNIKDENDNVPSIEIRKIGRIPLKDGVASVAEDVLVDTPIALVQVSDRDQGENGVVTCTVVGDVPFQLKPASDTEGDQNKKKYFLHTSAPLDYETTREFNVVIVAVDSGSPSLSSNNSLVVKVGDTNDNPPVFGQSVVEVYFPENNIPGERVATVLATDADSGKNAEIAYSLESSVMGIFAIDPDSGDILVNTVLDREQTDRYEFKVNAKDKGIPVLQGSTTVIVQVADKNDNDPKFMQDVFTFYVKENLQPNSPVGMVTVMDADKGRNAEMSLYIEENSNIFSIENDTGTIYSTMSFDREHQTTYTFRVKAVDGGDPPRSATATVSLFVMDENDNAPTVTLPRNISYTLLPPSSNVRTVVATVLATDSDDGINADLNYSIVGGNPFKLFEIDSTSGVVSLVGKLTHKHYGLHRLVVQVNDSGQPSQSTTTLVHVFVNESVSNATVIDSQIARSLHTPLTQDIAGDPSYEISKQRLSIVIGVVAGIMTVILIILIVVMARYCRSKNKNGYEAGKKDHEDFFTPQQHDKSKKPKKDKKNKKSKQPLYSSIVTVEASKPNGQRYDSVNEKLSDSPSMGRYRSVNGGPGSPDLARHYKSSSPLPTVQLHPQSPTAGKKHQAVQDLPPANTFVGAGDNISIGSDHCSEYSCQTNNKYSKQPFRRVTFSVVSQPQDPHQGSLQSCYDSGLEESETPSSAAPFQGTADSRPLPDVALTGKCTRECDEYGHSDSCWMPVRTSPERKKSQPKLSTFMPVDERGSQEKLANGEAAIMGDRNRNLLNKKLTSSYETFSAASFSKNEEANPEDIPLTKTGEYKPSPVNTLTRREVYL</sequence>
<feature type="compositionally biased region" description="Gly residues" evidence="13">
    <location>
        <begin position="186"/>
        <end position="195"/>
    </location>
</feature>
<dbReference type="PROSITE" id="PS50268">
    <property type="entry name" value="CADHERIN_2"/>
    <property type="match status" value="7"/>
</dbReference>
<evidence type="ECO:0000256" key="4">
    <source>
        <dbReference type="ARBA" id="ARBA00022692"/>
    </source>
</evidence>
<dbReference type="PRINTS" id="PR00205">
    <property type="entry name" value="CADHERIN"/>
</dbReference>
<dbReference type="Proteomes" id="UP000002281">
    <property type="component" value="Chromosome 3"/>
</dbReference>
<evidence type="ECO:0000256" key="3">
    <source>
        <dbReference type="ARBA" id="ARBA00022553"/>
    </source>
</evidence>
<feature type="transmembrane region" description="Helical" evidence="14">
    <location>
        <begin position="880"/>
        <end position="903"/>
    </location>
</feature>
<dbReference type="AlphaFoldDB" id="A0A9L0SSP1"/>
<evidence type="ECO:0000313" key="16">
    <source>
        <dbReference type="Ensembl" id="ENSECAP00000077972.1"/>
    </source>
</evidence>
<dbReference type="PROSITE" id="PS00232">
    <property type="entry name" value="CADHERIN_1"/>
    <property type="match status" value="4"/>
</dbReference>
<dbReference type="InterPro" id="IPR015919">
    <property type="entry name" value="Cadherin-like_sf"/>
</dbReference>
<accession>A0A9L0SSP1</accession>
<reference evidence="16 17" key="1">
    <citation type="journal article" date="2009" name="Science">
        <title>Genome sequence, comparative analysis, and population genetics of the domestic horse.</title>
        <authorList>
            <consortium name="Broad Institute Genome Sequencing Platform"/>
            <consortium name="Broad Institute Whole Genome Assembly Team"/>
            <person name="Wade C.M."/>
            <person name="Giulotto E."/>
            <person name="Sigurdsson S."/>
            <person name="Zoli M."/>
            <person name="Gnerre S."/>
            <person name="Imsland F."/>
            <person name="Lear T.L."/>
            <person name="Adelson D.L."/>
            <person name="Bailey E."/>
            <person name="Bellone R.R."/>
            <person name="Bloecker H."/>
            <person name="Distl O."/>
            <person name="Edgar R.C."/>
            <person name="Garber M."/>
            <person name="Leeb T."/>
            <person name="Mauceli E."/>
            <person name="MacLeod J.N."/>
            <person name="Penedo M.C.T."/>
            <person name="Raison J.M."/>
            <person name="Sharpe T."/>
            <person name="Vogel J."/>
            <person name="Andersson L."/>
            <person name="Antczak D.F."/>
            <person name="Biagi T."/>
            <person name="Binns M.M."/>
            <person name="Chowdhary B.P."/>
            <person name="Coleman S.J."/>
            <person name="Della Valle G."/>
            <person name="Fryc S."/>
            <person name="Guerin G."/>
            <person name="Hasegawa T."/>
            <person name="Hill E.W."/>
            <person name="Jurka J."/>
            <person name="Kiialainen A."/>
            <person name="Lindgren G."/>
            <person name="Liu J."/>
            <person name="Magnani E."/>
            <person name="Mickelson J.R."/>
            <person name="Murray J."/>
            <person name="Nergadze S.G."/>
            <person name="Onofrio R."/>
            <person name="Pedroni S."/>
            <person name="Piras M.F."/>
            <person name="Raudsepp T."/>
            <person name="Rocchi M."/>
            <person name="Roeed K.H."/>
            <person name="Ryder O.A."/>
            <person name="Searle S."/>
            <person name="Skow L."/>
            <person name="Swinburne J.E."/>
            <person name="Syvaenen A.C."/>
            <person name="Tozaki T."/>
            <person name="Valberg S.J."/>
            <person name="Vaudin M."/>
            <person name="White J.R."/>
            <person name="Zody M.C."/>
            <person name="Lander E.S."/>
            <person name="Lindblad-Toh K."/>
        </authorList>
    </citation>
    <scope>NUCLEOTIDE SEQUENCE [LARGE SCALE GENOMIC DNA]</scope>
    <source>
        <strain evidence="16 17">Thoroughbred</strain>
    </source>
</reference>
<feature type="domain" description="Cadherin" evidence="15">
    <location>
        <begin position="755"/>
        <end position="864"/>
    </location>
</feature>
<evidence type="ECO:0000256" key="14">
    <source>
        <dbReference type="SAM" id="Phobius"/>
    </source>
</evidence>
<dbReference type="FunFam" id="2.60.40.60:FF:000270">
    <property type="entry name" value="protocadherin-7 isoform X3"/>
    <property type="match status" value="1"/>
</dbReference>
<dbReference type="GO" id="GO:0005886">
    <property type="term" value="C:plasma membrane"/>
    <property type="evidence" value="ECO:0007669"/>
    <property type="project" value="UniProtKB-SubCell"/>
</dbReference>
<dbReference type="PANTHER" id="PTHR24028:SF253">
    <property type="entry name" value="PROTOCADHERIN-7"/>
    <property type="match status" value="1"/>
</dbReference>
<organism evidence="16 17">
    <name type="scientific">Equus caballus</name>
    <name type="common">Horse</name>
    <dbReference type="NCBI Taxonomy" id="9796"/>
    <lineage>
        <taxon>Eukaryota</taxon>
        <taxon>Metazoa</taxon>
        <taxon>Chordata</taxon>
        <taxon>Craniata</taxon>
        <taxon>Vertebrata</taxon>
        <taxon>Euteleostomi</taxon>
        <taxon>Mammalia</taxon>
        <taxon>Eutheria</taxon>
        <taxon>Laurasiatheria</taxon>
        <taxon>Perissodactyla</taxon>
        <taxon>Equidae</taxon>
        <taxon>Equus</taxon>
    </lineage>
</organism>
<keyword evidence="11" id="KW-0325">Glycoprotein</keyword>
<dbReference type="FunFam" id="2.60.40.60:FF:000005">
    <property type="entry name" value="Protocadherin 9"/>
    <property type="match status" value="1"/>
</dbReference>
<dbReference type="GO" id="GO:0005509">
    <property type="term" value="F:calcium ion binding"/>
    <property type="evidence" value="ECO:0007669"/>
    <property type="project" value="UniProtKB-UniRule"/>
</dbReference>
<dbReference type="SUPFAM" id="SSF49313">
    <property type="entry name" value="Cadherin-like"/>
    <property type="match status" value="7"/>
</dbReference>
<dbReference type="FunFam" id="2.60.40.60:FF:000043">
    <property type="entry name" value="Protocadherin 1"/>
    <property type="match status" value="1"/>
</dbReference>
<feature type="region of interest" description="Disordered" evidence="13">
    <location>
        <begin position="1070"/>
        <end position="1112"/>
    </location>
</feature>
<keyword evidence="9 14" id="KW-1133">Transmembrane helix</keyword>
<dbReference type="FunFam" id="2.60.40.60:FF:000016">
    <property type="entry name" value="Protocadherin 9"/>
    <property type="match status" value="1"/>
</dbReference>
<feature type="domain" description="Cadherin" evidence="15">
    <location>
        <begin position="311"/>
        <end position="417"/>
    </location>
</feature>
<feature type="domain" description="Cadherin" evidence="15">
    <location>
        <begin position="432"/>
        <end position="537"/>
    </location>
</feature>
<keyword evidence="5" id="KW-0732">Signal</keyword>
<dbReference type="GeneTree" id="ENSGT00940000157221"/>
<keyword evidence="7 12" id="KW-0106">Calcium</keyword>
<dbReference type="PANTHER" id="PTHR24028">
    <property type="entry name" value="CADHERIN-87A"/>
    <property type="match status" value="1"/>
</dbReference>
<keyword evidence="10 14" id="KW-0472">Membrane</keyword>
<dbReference type="InterPro" id="IPR020894">
    <property type="entry name" value="Cadherin_CS"/>
</dbReference>
<dbReference type="Gene3D" id="2.60.40.60">
    <property type="entry name" value="Cadherins"/>
    <property type="match status" value="7"/>
</dbReference>
<dbReference type="InterPro" id="IPR013164">
    <property type="entry name" value="Cadherin_N"/>
</dbReference>